<comment type="caution">
    <text evidence="2">The sequence shown here is derived from an EMBL/GenBank/DDBJ whole genome shotgun (WGS) entry which is preliminary data.</text>
</comment>
<feature type="region of interest" description="Disordered" evidence="1">
    <location>
        <begin position="51"/>
        <end position="77"/>
    </location>
</feature>
<gene>
    <name evidence="2" type="ORF">KI387_027886</name>
</gene>
<name>A0AA38FZ71_TAXCH</name>
<sequence>ADFESHLGGREHEMQLKKMEQIESLTEIEHNGTECAIAGGKELINIERGLAGNDTVQRRVEKESVNDDRDKDAKNEK</sequence>
<dbReference type="AlphaFoldDB" id="A0AA38FZ71"/>
<feature type="compositionally biased region" description="Basic and acidic residues" evidence="1">
    <location>
        <begin position="56"/>
        <end position="77"/>
    </location>
</feature>
<feature type="non-terminal residue" evidence="2">
    <location>
        <position position="77"/>
    </location>
</feature>
<reference evidence="2 3" key="1">
    <citation type="journal article" date="2021" name="Nat. Plants">
        <title>The Taxus genome provides insights into paclitaxel biosynthesis.</title>
        <authorList>
            <person name="Xiong X."/>
            <person name="Gou J."/>
            <person name="Liao Q."/>
            <person name="Li Y."/>
            <person name="Zhou Q."/>
            <person name="Bi G."/>
            <person name="Li C."/>
            <person name="Du R."/>
            <person name="Wang X."/>
            <person name="Sun T."/>
            <person name="Guo L."/>
            <person name="Liang H."/>
            <person name="Lu P."/>
            <person name="Wu Y."/>
            <person name="Zhang Z."/>
            <person name="Ro D.K."/>
            <person name="Shang Y."/>
            <person name="Huang S."/>
            <person name="Yan J."/>
        </authorList>
    </citation>
    <scope>NUCLEOTIDE SEQUENCE [LARGE SCALE GENOMIC DNA]</scope>
    <source>
        <strain evidence="2">Ta-2019</strain>
    </source>
</reference>
<accession>A0AA38FZ71</accession>
<evidence type="ECO:0000256" key="1">
    <source>
        <dbReference type="SAM" id="MobiDB-lite"/>
    </source>
</evidence>
<organism evidence="2 3">
    <name type="scientific">Taxus chinensis</name>
    <name type="common">Chinese yew</name>
    <name type="synonym">Taxus wallichiana var. chinensis</name>
    <dbReference type="NCBI Taxonomy" id="29808"/>
    <lineage>
        <taxon>Eukaryota</taxon>
        <taxon>Viridiplantae</taxon>
        <taxon>Streptophyta</taxon>
        <taxon>Embryophyta</taxon>
        <taxon>Tracheophyta</taxon>
        <taxon>Spermatophyta</taxon>
        <taxon>Pinopsida</taxon>
        <taxon>Pinidae</taxon>
        <taxon>Conifers II</taxon>
        <taxon>Cupressales</taxon>
        <taxon>Taxaceae</taxon>
        <taxon>Taxus</taxon>
    </lineage>
</organism>
<proteinExistence type="predicted"/>
<dbReference type="Proteomes" id="UP000824469">
    <property type="component" value="Unassembled WGS sequence"/>
</dbReference>
<protein>
    <submittedName>
        <fullName evidence="2">Uncharacterized protein</fullName>
    </submittedName>
</protein>
<keyword evidence="3" id="KW-1185">Reference proteome</keyword>
<evidence type="ECO:0000313" key="2">
    <source>
        <dbReference type="EMBL" id="KAH9312851.1"/>
    </source>
</evidence>
<dbReference type="EMBL" id="JAHRHJ020000006">
    <property type="protein sequence ID" value="KAH9312851.1"/>
    <property type="molecule type" value="Genomic_DNA"/>
</dbReference>
<feature type="non-terminal residue" evidence="2">
    <location>
        <position position="1"/>
    </location>
</feature>
<evidence type="ECO:0000313" key="3">
    <source>
        <dbReference type="Proteomes" id="UP000824469"/>
    </source>
</evidence>